<gene>
    <name evidence="6" type="primary">LOC108851977</name>
</gene>
<protein>
    <submittedName>
        <fullName evidence="6">Probable transcription factor At1g66420</fullName>
    </submittedName>
</protein>
<name>A0A6J0N8X2_RAPSA</name>
<evidence type="ECO:0000256" key="3">
    <source>
        <dbReference type="SAM" id="MobiDB-lite"/>
    </source>
</evidence>
<evidence type="ECO:0000313" key="6">
    <source>
        <dbReference type="RefSeq" id="XP_018480959.2"/>
    </source>
</evidence>
<dbReference type="GO" id="GO:0006355">
    <property type="term" value="P:regulation of DNA-templated transcription"/>
    <property type="evidence" value="ECO:0007669"/>
    <property type="project" value="InterPro"/>
</dbReference>
<dbReference type="InterPro" id="IPR053932">
    <property type="entry name" value="GeBP-like_DBD"/>
</dbReference>
<dbReference type="RefSeq" id="XP_018480959.2">
    <property type="nucleotide sequence ID" value="XM_018625457.2"/>
</dbReference>
<evidence type="ECO:0000313" key="5">
    <source>
        <dbReference type="Proteomes" id="UP000504610"/>
    </source>
</evidence>
<comment type="similarity">
    <text evidence="1">Belongs to the GeBP family.</text>
</comment>
<organism evidence="5 6">
    <name type="scientific">Raphanus sativus</name>
    <name type="common">Radish</name>
    <name type="synonym">Raphanus raphanistrum var. sativus</name>
    <dbReference type="NCBI Taxonomy" id="3726"/>
    <lineage>
        <taxon>Eukaryota</taxon>
        <taxon>Viridiplantae</taxon>
        <taxon>Streptophyta</taxon>
        <taxon>Embryophyta</taxon>
        <taxon>Tracheophyta</taxon>
        <taxon>Spermatophyta</taxon>
        <taxon>Magnoliopsida</taxon>
        <taxon>eudicotyledons</taxon>
        <taxon>Gunneridae</taxon>
        <taxon>Pentapetalae</taxon>
        <taxon>rosids</taxon>
        <taxon>malvids</taxon>
        <taxon>Brassicales</taxon>
        <taxon>Brassicaceae</taxon>
        <taxon>Brassiceae</taxon>
        <taxon>Raphanus</taxon>
    </lineage>
</organism>
<feature type="region of interest" description="Disordered" evidence="3">
    <location>
        <begin position="164"/>
        <end position="196"/>
    </location>
</feature>
<evidence type="ECO:0000256" key="2">
    <source>
        <dbReference type="SAM" id="Coils"/>
    </source>
</evidence>
<evidence type="ECO:0000259" key="4">
    <source>
        <dbReference type="Pfam" id="PF04504"/>
    </source>
</evidence>
<proteinExistence type="inferred from homology"/>
<feature type="compositionally biased region" description="Polar residues" evidence="3">
    <location>
        <begin position="1"/>
        <end position="23"/>
    </location>
</feature>
<dbReference type="Pfam" id="PF04504">
    <property type="entry name" value="GeBP-like_DBD"/>
    <property type="match status" value="1"/>
</dbReference>
<dbReference type="Proteomes" id="UP000504610">
    <property type="component" value="Chromosome 4"/>
</dbReference>
<feature type="domain" description="Glabrous enhancer-binding protein-like DBD" evidence="4">
    <location>
        <begin position="72"/>
        <end position="159"/>
    </location>
</feature>
<accession>A0A6J0N8X2</accession>
<feature type="compositionally biased region" description="Basic and acidic residues" evidence="3">
    <location>
        <begin position="166"/>
        <end position="175"/>
    </location>
</feature>
<dbReference type="GO" id="GO:0005634">
    <property type="term" value="C:nucleus"/>
    <property type="evidence" value="ECO:0007669"/>
    <property type="project" value="TreeGrafter"/>
</dbReference>
<evidence type="ECO:0000256" key="1">
    <source>
        <dbReference type="ARBA" id="ARBA00010820"/>
    </source>
</evidence>
<dbReference type="PANTHER" id="PTHR31662:SF64">
    <property type="entry name" value="NO APICAL MERISTEM-ASSOCIATED C-TERMINAL DOMAIN-CONTAINING PROTEIN"/>
    <property type="match status" value="1"/>
</dbReference>
<dbReference type="GeneID" id="108851977"/>
<reference evidence="6" key="2">
    <citation type="submission" date="2025-08" db="UniProtKB">
        <authorList>
            <consortium name="RefSeq"/>
        </authorList>
    </citation>
    <scope>IDENTIFICATION</scope>
    <source>
        <tissue evidence="6">Leaf</tissue>
    </source>
</reference>
<dbReference type="PANTHER" id="PTHR31662">
    <property type="entry name" value="BNAANNG10740D PROTEIN-RELATED"/>
    <property type="match status" value="1"/>
</dbReference>
<keyword evidence="2" id="KW-0175">Coiled coil</keyword>
<dbReference type="AlphaFoldDB" id="A0A6J0N8X2"/>
<keyword evidence="5" id="KW-1185">Reference proteome</keyword>
<reference evidence="5" key="1">
    <citation type="journal article" date="2019" name="Database">
        <title>The radish genome database (RadishGD): an integrated information resource for radish genomics.</title>
        <authorList>
            <person name="Yu H.J."/>
            <person name="Baek S."/>
            <person name="Lee Y.J."/>
            <person name="Cho A."/>
            <person name="Mun J.H."/>
        </authorList>
    </citation>
    <scope>NUCLEOTIDE SEQUENCE [LARGE SCALE GENOMIC DNA]</scope>
    <source>
        <strain evidence="5">cv. WK10039</strain>
    </source>
</reference>
<feature type="region of interest" description="Disordered" evidence="3">
    <location>
        <begin position="1"/>
        <end position="75"/>
    </location>
</feature>
<dbReference type="KEGG" id="rsz:108851977"/>
<dbReference type="OrthoDB" id="661680at2759"/>
<dbReference type="InterPro" id="IPR007592">
    <property type="entry name" value="GEBP"/>
</dbReference>
<feature type="coiled-coil region" evidence="2">
    <location>
        <begin position="244"/>
        <end position="271"/>
    </location>
</feature>
<sequence length="284" mass="32093">MPITLQPSSPSLSAGENDQHTIFSSDEDEPEDPPPKSSGKAQLSGRKRLSEGMSTNVSSKRANKGEKMGTKKRRFSEKDEIVLLQGIIDSKGKNPLEDKRSFYESVKGSISFDVTLDQFKDKIRYLQKKYTAKEKSGEQASILNPHEQKCFQLSKAIWGAVESDESERGLTKKPDLVTPRKGRNNAQEGDMKKKKKSRLVVEKESADWDDESAFFLGMDFLRAKWTKVPPTESKKETQEKMKKLHASELECQKFEEMLKAMKDKCAHAKVELLNEVTSLIMAAE</sequence>